<keyword evidence="2" id="KW-0732">Signal</keyword>
<comment type="caution">
    <text evidence="3">The sequence shown here is derived from an EMBL/GenBank/DDBJ whole genome shotgun (WGS) entry which is preliminary data.</text>
</comment>
<evidence type="ECO:0000256" key="2">
    <source>
        <dbReference type="SAM" id="SignalP"/>
    </source>
</evidence>
<dbReference type="Proteomes" id="UP000283433">
    <property type="component" value="Unassembled WGS sequence"/>
</dbReference>
<gene>
    <name evidence="3" type="ORF">BCY91_10675</name>
</gene>
<evidence type="ECO:0000313" key="4">
    <source>
        <dbReference type="Proteomes" id="UP000283433"/>
    </source>
</evidence>
<dbReference type="OrthoDB" id="886941at2"/>
<organism evidence="3 4">
    <name type="scientific">Pelobium manganitolerans</name>
    <dbReference type="NCBI Taxonomy" id="1842495"/>
    <lineage>
        <taxon>Bacteria</taxon>
        <taxon>Pseudomonadati</taxon>
        <taxon>Bacteroidota</taxon>
        <taxon>Sphingobacteriia</taxon>
        <taxon>Sphingobacteriales</taxon>
        <taxon>Sphingobacteriaceae</taxon>
        <taxon>Pelobium</taxon>
    </lineage>
</organism>
<feature type="chain" id="PRO_5019187204" evidence="2">
    <location>
        <begin position="20"/>
        <end position="68"/>
    </location>
</feature>
<reference evidence="3 4" key="1">
    <citation type="submission" date="2016-07" db="EMBL/GenBank/DDBJ databases">
        <title>Genome of Pelobium manganitolerans.</title>
        <authorList>
            <person name="Wu S."/>
            <person name="Wang G."/>
        </authorList>
    </citation>
    <scope>NUCLEOTIDE SEQUENCE [LARGE SCALE GENOMIC DNA]</scope>
    <source>
        <strain evidence="3 4">YS-25</strain>
    </source>
</reference>
<dbReference type="RefSeq" id="WP_120182918.1">
    <property type="nucleotide sequence ID" value="NZ_CBINCU010000016.1"/>
</dbReference>
<evidence type="ECO:0000313" key="3">
    <source>
        <dbReference type="EMBL" id="RKD13267.1"/>
    </source>
</evidence>
<keyword evidence="4" id="KW-1185">Reference proteome</keyword>
<feature type="transmembrane region" description="Helical" evidence="1">
    <location>
        <begin position="35"/>
        <end position="55"/>
    </location>
</feature>
<dbReference type="EMBL" id="MBTA01000028">
    <property type="protein sequence ID" value="RKD13267.1"/>
    <property type="molecule type" value="Genomic_DNA"/>
</dbReference>
<proteinExistence type="predicted"/>
<dbReference type="AlphaFoldDB" id="A0A419S2R9"/>
<evidence type="ECO:0000256" key="1">
    <source>
        <dbReference type="SAM" id="Phobius"/>
    </source>
</evidence>
<dbReference type="Pfam" id="PF20077">
    <property type="entry name" value="CcmD_alt"/>
    <property type="match status" value="1"/>
</dbReference>
<name>A0A419S2R9_9SPHI</name>
<sequence>MKKTALSFILMLSAVSLFAQENGVEMADKLRASGKIYVVVAVMLLLFTAFILYLFSIDKRLKKVEKGN</sequence>
<keyword evidence="1" id="KW-0812">Transmembrane</keyword>
<protein>
    <submittedName>
        <fullName evidence="3">CcmD family protein</fullName>
    </submittedName>
</protein>
<feature type="signal peptide" evidence="2">
    <location>
        <begin position="1"/>
        <end position="19"/>
    </location>
</feature>
<keyword evidence="1" id="KW-0472">Membrane</keyword>
<keyword evidence="1" id="KW-1133">Transmembrane helix</keyword>
<accession>A0A419S2R9</accession>